<dbReference type="GeneID" id="62147080"/>
<evidence type="ECO:0008006" key="3">
    <source>
        <dbReference type="Google" id="ProtNLM"/>
    </source>
</evidence>
<dbReference type="Gene3D" id="3.40.50.720">
    <property type="entry name" value="NAD(P)-binding Rossmann-like Domain"/>
    <property type="match status" value="1"/>
</dbReference>
<sequence length="169" mass="18653">MSLSANVDLIIHTAWPVSFNLELLAFHPQFAGIVNFLSLAASTTSTVHFEFIAPVAVVEGHTAVLASQEVRPDPSTPAPAPSSCARVEFLSELLTRRNSPKNHPPHWANCHISHKLRFVEFENTGSWSTVILGSIYVGRIPDNQGLRFDVVDFGLVICAFSGWLVYLWL</sequence>
<organism evidence="1 2">
    <name type="scientific">Botrytis byssoidea</name>
    <dbReference type="NCBI Taxonomy" id="139641"/>
    <lineage>
        <taxon>Eukaryota</taxon>
        <taxon>Fungi</taxon>
        <taxon>Dikarya</taxon>
        <taxon>Ascomycota</taxon>
        <taxon>Pezizomycotina</taxon>
        <taxon>Leotiomycetes</taxon>
        <taxon>Helotiales</taxon>
        <taxon>Sclerotiniaceae</taxon>
        <taxon>Botrytis</taxon>
    </lineage>
</organism>
<dbReference type="AlphaFoldDB" id="A0A9P5IN44"/>
<name>A0A9P5IN44_9HELO</name>
<dbReference type="RefSeq" id="XP_038734612.1">
    <property type="nucleotide sequence ID" value="XM_038874003.1"/>
</dbReference>
<evidence type="ECO:0000313" key="1">
    <source>
        <dbReference type="EMBL" id="KAF7948080.1"/>
    </source>
</evidence>
<dbReference type="Proteomes" id="UP000710849">
    <property type="component" value="Unassembled WGS sequence"/>
</dbReference>
<comment type="caution">
    <text evidence="1">The sequence shown here is derived from an EMBL/GenBank/DDBJ whole genome shotgun (WGS) entry which is preliminary data.</text>
</comment>
<reference evidence="1 2" key="1">
    <citation type="journal article" date="2020" name="Genome Biol. Evol.">
        <title>Comparative genomics of Sclerotiniaceae.</title>
        <authorList>
            <person name="Valero Jimenez C.A."/>
            <person name="Steentjes M."/>
            <person name="Scholten O.E."/>
            <person name="Van Kan J.A.L."/>
        </authorList>
    </citation>
    <scope>NUCLEOTIDE SEQUENCE [LARGE SCALE GENOMIC DNA]</scope>
    <source>
        <strain evidence="1 2">MUCL 94</strain>
    </source>
</reference>
<dbReference type="EMBL" id="RCSW01000006">
    <property type="protein sequence ID" value="KAF7948080.1"/>
    <property type="molecule type" value="Genomic_DNA"/>
</dbReference>
<keyword evidence="2" id="KW-1185">Reference proteome</keyword>
<evidence type="ECO:0000313" key="2">
    <source>
        <dbReference type="Proteomes" id="UP000710849"/>
    </source>
</evidence>
<accession>A0A9P5IN44</accession>
<protein>
    <recommendedName>
        <fullName evidence="3">Thioester reductase (TE) domain-containing protein</fullName>
    </recommendedName>
</protein>
<proteinExistence type="predicted"/>
<gene>
    <name evidence="1" type="ORF">EAE97_003491</name>
</gene>